<feature type="region of interest" description="Disordered" evidence="1">
    <location>
        <begin position="30"/>
        <end position="51"/>
    </location>
</feature>
<dbReference type="RefSeq" id="WP_380901301.1">
    <property type="nucleotide sequence ID" value="NZ_JBHUFU010000009.1"/>
</dbReference>
<dbReference type="Proteomes" id="UP001597365">
    <property type="component" value="Unassembled WGS sequence"/>
</dbReference>
<evidence type="ECO:0000256" key="1">
    <source>
        <dbReference type="SAM" id="MobiDB-lite"/>
    </source>
</evidence>
<proteinExistence type="predicted"/>
<reference evidence="3" key="1">
    <citation type="journal article" date="2019" name="Int. J. Syst. Evol. Microbiol.">
        <title>The Global Catalogue of Microorganisms (GCM) 10K type strain sequencing project: providing services to taxonomists for standard genome sequencing and annotation.</title>
        <authorList>
            <consortium name="The Broad Institute Genomics Platform"/>
            <consortium name="The Broad Institute Genome Sequencing Center for Infectious Disease"/>
            <person name="Wu L."/>
            <person name="Ma J."/>
        </authorList>
    </citation>
    <scope>NUCLEOTIDE SEQUENCE [LARGE SCALE GENOMIC DNA]</scope>
    <source>
        <strain evidence="3">CGMCC 4.7455</strain>
    </source>
</reference>
<organism evidence="2 3">
    <name type="scientific">Streptomyces desertarenae</name>
    <dbReference type="NCBI Taxonomy" id="2666184"/>
    <lineage>
        <taxon>Bacteria</taxon>
        <taxon>Bacillati</taxon>
        <taxon>Actinomycetota</taxon>
        <taxon>Actinomycetes</taxon>
        <taxon>Kitasatosporales</taxon>
        <taxon>Streptomycetaceae</taxon>
        <taxon>Streptomyces</taxon>
    </lineage>
</organism>
<evidence type="ECO:0000313" key="3">
    <source>
        <dbReference type="Proteomes" id="UP001597365"/>
    </source>
</evidence>
<accession>A0ABW4PM68</accession>
<keyword evidence="3" id="KW-1185">Reference proteome</keyword>
<evidence type="ECO:0008006" key="4">
    <source>
        <dbReference type="Google" id="ProtNLM"/>
    </source>
</evidence>
<evidence type="ECO:0000313" key="2">
    <source>
        <dbReference type="EMBL" id="MFD1831347.1"/>
    </source>
</evidence>
<gene>
    <name evidence="2" type="ORF">ACFSJS_17015</name>
</gene>
<comment type="caution">
    <text evidence="2">The sequence shown here is derived from an EMBL/GenBank/DDBJ whole genome shotgun (WGS) entry which is preliminary data.</text>
</comment>
<sequence length="51" mass="5740">MCPGDRLLLLTDGVQERKAEAAWPGAAARTSAFRRGRAPVRRRRRPPGVRR</sequence>
<protein>
    <recommendedName>
        <fullName evidence="4">PPM-type phosphatase domain-containing protein</fullName>
    </recommendedName>
</protein>
<dbReference type="EMBL" id="JBHUFU010000009">
    <property type="protein sequence ID" value="MFD1831347.1"/>
    <property type="molecule type" value="Genomic_DNA"/>
</dbReference>
<feature type="compositionally biased region" description="Basic residues" evidence="1">
    <location>
        <begin position="32"/>
        <end position="51"/>
    </location>
</feature>
<name>A0ABW4PM68_9ACTN</name>